<feature type="transmembrane region" description="Helical" evidence="1">
    <location>
        <begin position="18"/>
        <end position="38"/>
    </location>
</feature>
<sequence length="209" mass="23978">MAEAEGRSQEPETKRFDWFSLMIQTLLVIFGVFAGLWVNDWHTNVQNQKDAREAGKRLKMEVENNLKLVTASRDYHRGLSTALKEGGFNQSDKIPSLRIFHRGFISPAAVNDSVWQTAQTTQLTRYMDYEDLLLFSSAYSRQARYVAQADLAGAALYDQLMNNGHHGLCRKWANLLDIIQTFAYREEQLIQVYTRILKDLSREHNSGAS</sequence>
<keyword evidence="1" id="KW-1133">Transmembrane helix</keyword>
<evidence type="ECO:0000313" key="3">
    <source>
        <dbReference type="Proteomes" id="UP000664417"/>
    </source>
</evidence>
<accession>A0A8J7QFY6</accession>
<dbReference type="EMBL" id="JAFREP010000003">
    <property type="protein sequence ID" value="MBO1317785.1"/>
    <property type="molecule type" value="Genomic_DNA"/>
</dbReference>
<comment type="caution">
    <text evidence="2">The sequence shown here is derived from an EMBL/GenBank/DDBJ whole genome shotgun (WGS) entry which is preliminary data.</text>
</comment>
<evidence type="ECO:0000313" key="2">
    <source>
        <dbReference type="EMBL" id="MBO1317785.1"/>
    </source>
</evidence>
<dbReference type="RefSeq" id="WP_207857229.1">
    <property type="nucleotide sequence ID" value="NZ_JAFREP010000003.1"/>
</dbReference>
<keyword evidence="3" id="KW-1185">Reference proteome</keyword>
<protein>
    <submittedName>
        <fullName evidence="2">Uncharacterized protein</fullName>
    </submittedName>
</protein>
<keyword evidence="1" id="KW-0472">Membrane</keyword>
<keyword evidence="1" id="KW-0812">Transmembrane</keyword>
<proteinExistence type="predicted"/>
<dbReference type="Proteomes" id="UP000664417">
    <property type="component" value="Unassembled WGS sequence"/>
</dbReference>
<name>A0A8J7QFY6_9BACT</name>
<reference evidence="2" key="1">
    <citation type="submission" date="2021-03" db="EMBL/GenBank/DDBJ databases">
        <authorList>
            <person name="Wang G."/>
        </authorList>
    </citation>
    <scope>NUCLEOTIDE SEQUENCE</scope>
    <source>
        <strain evidence="2">KCTC 12899</strain>
    </source>
</reference>
<gene>
    <name evidence="2" type="ORF">J3U88_04875</name>
</gene>
<organism evidence="2 3">
    <name type="scientific">Acanthopleuribacter pedis</name>
    <dbReference type="NCBI Taxonomy" id="442870"/>
    <lineage>
        <taxon>Bacteria</taxon>
        <taxon>Pseudomonadati</taxon>
        <taxon>Acidobacteriota</taxon>
        <taxon>Holophagae</taxon>
        <taxon>Acanthopleuribacterales</taxon>
        <taxon>Acanthopleuribacteraceae</taxon>
        <taxon>Acanthopleuribacter</taxon>
    </lineage>
</organism>
<evidence type="ECO:0000256" key="1">
    <source>
        <dbReference type="SAM" id="Phobius"/>
    </source>
</evidence>
<dbReference type="AlphaFoldDB" id="A0A8J7QFY6"/>